<dbReference type="OrthoDB" id="9796817at2"/>
<dbReference type="EMBL" id="QFVR01000009">
    <property type="protein sequence ID" value="PWI25432.1"/>
    <property type="molecule type" value="Genomic_DNA"/>
</dbReference>
<dbReference type="GO" id="GO:0043190">
    <property type="term" value="C:ATP-binding cassette (ABC) transporter complex"/>
    <property type="evidence" value="ECO:0007669"/>
    <property type="project" value="InterPro"/>
</dbReference>
<dbReference type="Gene3D" id="3.90.76.10">
    <property type="entry name" value="Dipeptide-binding Protein, Domain 1"/>
    <property type="match status" value="1"/>
</dbReference>
<reference evidence="3 4" key="1">
    <citation type="submission" date="2018-05" db="EMBL/GenBank/DDBJ databases">
        <title>Kurthia sibirica genome sequence.</title>
        <authorList>
            <person name="Maclea K.S."/>
            <person name="Goen A.E."/>
        </authorList>
    </citation>
    <scope>NUCLEOTIDE SEQUENCE [LARGE SCALE GENOMIC DNA]</scope>
    <source>
        <strain evidence="3 4">ATCC 49154</strain>
    </source>
</reference>
<dbReference type="Proteomes" id="UP000245938">
    <property type="component" value="Unassembled WGS sequence"/>
</dbReference>
<dbReference type="PANTHER" id="PTHR30290:SF38">
    <property type="entry name" value="D,D-DIPEPTIDE-BINDING PERIPLASMIC PROTEIN DDPA-RELATED"/>
    <property type="match status" value="1"/>
</dbReference>
<evidence type="ECO:0000256" key="1">
    <source>
        <dbReference type="ARBA" id="ARBA00022729"/>
    </source>
</evidence>
<feature type="domain" description="Solute-binding protein family 5" evidence="2">
    <location>
        <begin position="80"/>
        <end position="423"/>
    </location>
</feature>
<keyword evidence="4" id="KW-1185">Reference proteome</keyword>
<dbReference type="GO" id="GO:1904680">
    <property type="term" value="F:peptide transmembrane transporter activity"/>
    <property type="evidence" value="ECO:0007669"/>
    <property type="project" value="TreeGrafter"/>
</dbReference>
<dbReference type="Pfam" id="PF00496">
    <property type="entry name" value="SBP_bac_5"/>
    <property type="match status" value="1"/>
</dbReference>
<dbReference type="SUPFAM" id="SSF53850">
    <property type="entry name" value="Periplasmic binding protein-like II"/>
    <property type="match status" value="1"/>
</dbReference>
<dbReference type="PIRSF" id="PIRSF002741">
    <property type="entry name" value="MppA"/>
    <property type="match status" value="1"/>
</dbReference>
<dbReference type="Gene3D" id="3.40.190.10">
    <property type="entry name" value="Periplasmic binding protein-like II"/>
    <property type="match status" value="1"/>
</dbReference>
<evidence type="ECO:0000259" key="2">
    <source>
        <dbReference type="Pfam" id="PF00496"/>
    </source>
</evidence>
<dbReference type="Gene3D" id="3.10.105.10">
    <property type="entry name" value="Dipeptide-binding Protein, Domain 3"/>
    <property type="match status" value="1"/>
</dbReference>
<evidence type="ECO:0000313" key="4">
    <source>
        <dbReference type="Proteomes" id="UP000245938"/>
    </source>
</evidence>
<proteinExistence type="predicted"/>
<dbReference type="InterPro" id="IPR030678">
    <property type="entry name" value="Peptide/Ni-bd"/>
</dbReference>
<gene>
    <name evidence="3" type="ORF">DEX24_08830</name>
</gene>
<evidence type="ECO:0000313" key="3">
    <source>
        <dbReference type="EMBL" id="PWI25432.1"/>
    </source>
</evidence>
<protein>
    <submittedName>
        <fullName evidence="3">ABC transporter substrate-binding protein</fullName>
    </submittedName>
</protein>
<dbReference type="InterPro" id="IPR039424">
    <property type="entry name" value="SBP_5"/>
</dbReference>
<keyword evidence="1" id="KW-0732">Signal</keyword>
<dbReference type="GO" id="GO:0015833">
    <property type="term" value="P:peptide transport"/>
    <property type="evidence" value="ECO:0007669"/>
    <property type="project" value="TreeGrafter"/>
</dbReference>
<sequence>MKRNDSIIIFLVAVLLCICVACMNKNNGVKKSKTNEVMKVGYELDVTNFDPTLSGSGGDHVIQWPIYDTLIRFDDKLDPLPGLVREWQLINNKTIRLKLEENVKFHDGTSFNATAVKINIERMNSKESIIRDLQNIKLVHVMSDFLVELQLKKPDSSILMALSDRGGMMVSPKAIANKNHNLSENPVGTGPFKFESREPNAEIIYTKNHTYWSEKEAKVEKLIIKVMADENVRMNALRSGELDFIIGISPTNIASFEKNNNFNIVGDVASSFKVLFINADLGIMKNKDIRLAMQYAINRDQLVQALNFGRGKAGHQVFSEKHWAYIDDFEIPYNPQKAKEHIKKSGVTDLQMTFTYYSKSYETRLAELLRTQLEMVGFKVKLEGMETVAAVNYFFGEKRGEVLVAEWTGRTDAQMAMFSLFSRDSFFNTGGNSTDEIEQLINEGASTNNKNKRKLVYEKIQKKAYFEEAIIIPIIFPPAMVAYNKKVVGYEANIYGKVLFSQLGFK</sequence>
<dbReference type="AlphaFoldDB" id="A0A2U3ALN9"/>
<accession>A0A2U3ALN9</accession>
<comment type="caution">
    <text evidence="3">The sequence shown here is derived from an EMBL/GenBank/DDBJ whole genome shotgun (WGS) entry which is preliminary data.</text>
</comment>
<dbReference type="PANTHER" id="PTHR30290">
    <property type="entry name" value="PERIPLASMIC BINDING COMPONENT OF ABC TRANSPORTER"/>
    <property type="match status" value="1"/>
</dbReference>
<dbReference type="InterPro" id="IPR000914">
    <property type="entry name" value="SBP_5_dom"/>
</dbReference>
<dbReference type="GO" id="GO:0042597">
    <property type="term" value="C:periplasmic space"/>
    <property type="evidence" value="ECO:0007669"/>
    <property type="project" value="UniProtKB-ARBA"/>
</dbReference>
<organism evidence="3 4">
    <name type="scientific">Kurthia sibirica</name>
    <dbReference type="NCBI Taxonomy" id="202750"/>
    <lineage>
        <taxon>Bacteria</taxon>
        <taxon>Bacillati</taxon>
        <taxon>Bacillota</taxon>
        <taxon>Bacilli</taxon>
        <taxon>Bacillales</taxon>
        <taxon>Caryophanaceae</taxon>
        <taxon>Kurthia</taxon>
    </lineage>
</organism>
<name>A0A2U3ALN9_9BACL</name>